<evidence type="ECO:0000313" key="4">
    <source>
        <dbReference type="Proteomes" id="UP000078046"/>
    </source>
</evidence>
<dbReference type="GO" id="GO:0005634">
    <property type="term" value="C:nucleus"/>
    <property type="evidence" value="ECO:0007669"/>
    <property type="project" value="TreeGrafter"/>
</dbReference>
<accession>A0A177BCD2</accession>
<dbReference type="OrthoDB" id="423343at2759"/>
<dbReference type="SMART" id="SM00698">
    <property type="entry name" value="MORN"/>
    <property type="match status" value="7"/>
</dbReference>
<proteinExistence type="predicted"/>
<protein>
    <submittedName>
        <fullName evidence="3">Radial spoke head 1</fullName>
    </submittedName>
</protein>
<evidence type="ECO:0000256" key="1">
    <source>
        <dbReference type="ARBA" id="ARBA00022737"/>
    </source>
</evidence>
<reference evidence="3 4" key="1">
    <citation type="submission" date="2016-04" db="EMBL/GenBank/DDBJ databases">
        <title>The genome of Intoshia linei affirms orthonectids as highly simplified spiralians.</title>
        <authorList>
            <person name="Mikhailov K.V."/>
            <person name="Slusarev G.S."/>
            <person name="Nikitin M.A."/>
            <person name="Logacheva M.D."/>
            <person name="Penin A."/>
            <person name="Aleoshin V."/>
            <person name="Panchin Y.V."/>
        </authorList>
    </citation>
    <scope>NUCLEOTIDE SEQUENCE [LARGE SCALE GENOMIC DNA]</scope>
    <source>
        <strain evidence="3">Intl2013</strain>
        <tissue evidence="3">Whole animal</tissue>
    </source>
</reference>
<evidence type="ECO:0000256" key="2">
    <source>
        <dbReference type="SAM" id="MobiDB-lite"/>
    </source>
</evidence>
<gene>
    <name evidence="3" type="ORF">A3Q56_00876</name>
</gene>
<comment type="caution">
    <text evidence="3">The sequence shown here is derived from an EMBL/GenBank/DDBJ whole genome shotgun (WGS) entry which is preliminary data.</text>
</comment>
<feature type="region of interest" description="Disordered" evidence="2">
    <location>
        <begin position="1"/>
        <end position="53"/>
    </location>
</feature>
<dbReference type="PANTHER" id="PTHR43215:SF14">
    <property type="entry name" value="RADIAL SPOKE HEAD 1 HOMOLOG"/>
    <property type="match status" value="1"/>
</dbReference>
<dbReference type="FunFam" id="2.20.110.10:FF:000002">
    <property type="entry name" value="Phosphatidylinositol 4-phosphate 5-kinase 8"/>
    <property type="match status" value="2"/>
</dbReference>
<name>A0A177BCD2_9BILA</name>
<dbReference type="GO" id="GO:0031514">
    <property type="term" value="C:motile cilium"/>
    <property type="evidence" value="ECO:0007669"/>
    <property type="project" value="TreeGrafter"/>
</dbReference>
<dbReference type="GO" id="GO:0035082">
    <property type="term" value="P:axoneme assembly"/>
    <property type="evidence" value="ECO:0007669"/>
    <property type="project" value="TreeGrafter"/>
</dbReference>
<evidence type="ECO:0000313" key="3">
    <source>
        <dbReference type="EMBL" id="OAF71302.1"/>
    </source>
</evidence>
<sequence length="300" mass="33920">MSNLGSEEIEEEQGPYLGEYEGERNQKDERHGRGKAILPNGDTYEGDYENGQRNGTGIYKFKNGARYTGEWLRNKKHGTGTFAFPDGSKYEGSWSEDQRNGIGKYYYVNGDIYDGEWLNHERSGQGSYTNAKTESTYIGVFHEGKMSGMGEVVYGTYKFIGSFKENKPEGKGKFVFANQCVQTGEYNWVEKPNIAGDEDETVIVPVWNAEDLNIVSQFHTDESIIKDIVISEDPIPEDLDDKIDLHNSVNEAVEEIAEPTAENEALLENFDNVDNVEKTAEELTEEPKTDEPELVEEKEE</sequence>
<feature type="compositionally biased region" description="Basic and acidic residues" evidence="2">
    <location>
        <begin position="21"/>
        <end position="31"/>
    </location>
</feature>
<dbReference type="PANTHER" id="PTHR43215">
    <property type="entry name" value="RADIAL SPOKE HEAD 1 HOMOLOG"/>
    <property type="match status" value="1"/>
</dbReference>
<organism evidence="3 4">
    <name type="scientific">Intoshia linei</name>
    <dbReference type="NCBI Taxonomy" id="1819745"/>
    <lineage>
        <taxon>Eukaryota</taxon>
        <taxon>Metazoa</taxon>
        <taxon>Spiralia</taxon>
        <taxon>Lophotrochozoa</taxon>
        <taxon>Mesozoa</taxon>
        <taxon>Orthonectida</taxon>
        <taxon>Rhopaluridae</taxon>
        <taxon>Intoshia</taxon>
    </lineage>
</organism>
<dbReference type="Proteomes" id="UP000078046">
    <property type="component" value="Unassembled WGS sequence"/>
</dbReference>
<dbReference type="GO" id="GO:0007286">
    <property type="term" value="P:spermatid development"/>
    <property type="evidence" value="ECO:0007669"/>
    <property type="project" value="TreeGrafter"/>
</dbReference>
<dbReference type="EMBL" id="LWCA01000062">
    <property type="protein sequence ID" value="OAF71302.1"/>
    <property type="molecule type" value="Genomic_DNA"/>
</dbReference>
<dbReference type="AlphaFoldDB" id="A0A177BCD2"/>
<dbReference type="SUPFAM" id="SSF82185">
    <property type="entry name" value="Histone H3 K4-specific methyltransferase SET7/9 N-terminal domain"/>
    <property type="match status" value="1"/>
</dbReference>
<dbReference type="Pfam" id="PF02493">
    <property type="entry name" value="MORN"/>
    <property type="match status" value="7"/>
</dbReference>
<keyword evidence="4" id="KW-1185">Reference proteome</keyword>
<feature type="region of interest" description="Disordered" evidence="2">
    <location>
        <begin position="279"/>
        <end position="300"/>
    </location>
</feature>
<keyword evidence="1" id="KW-0677">Repeat</keyword>
<dbReference type="InterPro" id="IPR003409">
    <property type="entry name" value="MORN"/>
</dbReference>
<dbReference type="Gene3D" id="2.20.110.10">
    <property type="entry name" value="Histone H3 K4-specific methyltransferase SET7/9 N-terminal domain"/>
    <property type="match status" value="3"/>
</dbReference>
<feature type="compositionally biased region" description="Basic and acidic residues" evidence="2">
    <location>
        <begin position="279"/>
        <end position="291"/>
    </location>
</feature>